<organism evidence="3 4">
    <name type="scientific">Floridaenema evergladense BLCC-F167</name>
    <dbReference type="NCBI Taxonomy" id="3153639"/>
    <lineage>
        <taxon>Bacteria</taxon>
        <taxon>Bacillati</taxon>
        <taxon>Cyanobacteriota</taxon>
        <taxon>Cyanophyceae</taxon>
        <taxon>Oscillatoriophycideae</taxon>
        <taxon>Aerosakkonematales</taxon>
        <taxon>Aerosakkonemataceae</taxon>
        <taxon>Floridanema</taxon>
        <taxon>Floridanema evergladense</taxon>
    </lineage>
</organism>
<comment type="caution">
    <text evidence="3">The sequence shown here is derived from an EMBL/GenBank/DDBJ whole genome shotgun (WGS) entry which is preliminary data.</text>
</comment>
<evidence type="ECO:0000313" key="3">
    <source>
        <dbReference type="EMBL" id="MFB2838011.1"/>
    </source>
</evidence>
<feature type="compositionally biased region" description="Polar residues" evidence="1">
    <location>
        <begin position="13"/>
        <end position="27"/>
    </location>
</feature>
<gene>
    <name evidence="3" type="ORF">ACE1CA_26215</name>
</gene>
<keyword evidence="4" id="KW-1185">Reference proteome</keyword>
<dbReference type="Proteomes" id="UP001576780">
    <property type="component" value="Unassembled WGS sequence"/>
</dbReference>
<evidence type="ECO:0000256" key="2">
    <source>
        <dbReference type="SAM" id="Phobius"/>
    </source>
</evidence>
<evidence type="ECO:0000313" key="4">
    <source>
        <dbReference type="Proteomes" id="UP001576780"/>
    </source>
</evidence>
<feature type="compositionally biased region" description="Pro residues" evidence="1">
    <location>
        <begin position="285"/>
        <end position="302"/>
    </location>
</feature>
<dbReference type="RefSeq" id="WP_413280348.1">
    <property type="nucleotide sequence ID" value="NZ_JBHFNT010000231.1"/>
</dbReference>
<sequence length="662" mass="71456">MSESNNNNGNHNTLESANLTTEPNSSAKPKWDEDSIAQLLGLRERGVESTNSNSKLTANNENEFADENAEISNTQLESGNIISQAELFEEENLDSDPHKAKSQATLSSNPLAKLGLVGLGTFAIFFVGGLFLNNIMGTKIQPSPTAQQLPNPLTQKKEQESRDAETAKLKTQLALGTQEEQLAALNRSKSPKNREVNNQPVKEQTTASTITNQPKPISSSPPPAVPSRVPPASPPPPPRVVTRYVTRTVPVPTPVVTRPTPVAVTPQPRLAPAPVVQPVATSRPTPVPTTPPPTPRAIPTPPQQQERKEEPQKIDPIDPMKQWMALQKLGSYGEVPFENSDNEQATSVAVNQTNGSARPVNSQITPTPTQNSVAVATVPRATPVERTTAISSSPEDTNSSEEASIIAGVPVENMSNEEYNILTGTPLSEVRNLQVGQQAEAVLVTPVISTISSSTNNNIQVASVGSSSNIASPSNRQEERFVVQLKQSLIDSSGKALLPPGTLAVFEVKSVHPSGMVECDAIALIINQKEYLLPPGSISIRGEDGKPLMAQKYDDKGPEIASMDTSTVVFGSLANLGRVLNQPRSEEIDDLDSIFGSRRRTRVDRNKPNILGAVLEGGFTPLLQQIQQRNERAIAQIQSRPNLWYITPNQKVVVFVNRSFDL</sequence>
<feature type="region of interest" description="Disordered" evidence="1">
    <location>
        <begin position="255"/>
        <end position="313"/>
    </location>
</feature>
<dbReference type="EMBL" id="JBHFNT010000231">
    <property type="protein sequence ID" value="MFB2838011.1"/>
    <property type="molecule type" value="Genomic_DNA"/>
</dbReference>
<keyword evidence="2" id="KW-0812">Transmembrane</keyword>
<feature type="region of interest" description="Disordered" evidence="1">
    <location>
        <begin position="143"/>
        <end position="241"/>
    </location>
</feature>
<feature type="compositionally biased region" description="Polar residues" evidence="1">
    <location>
        <begin position="48"/>
        <end position="57"/>
    </location>
</feature>
<proteinExistence type="predicted"/>
<keyword evidence="2" id="KW-1133">Transmembrane helix</keyword>
<feature type="compositionally biased region" description="Low complexity" evidence="1">
    <location>
        <begin position="255"/>
        <end position="266"/>
    </location>
</feature>
<feature type="compositionally biased region" description="Basic and acidic residues" evidence="1">
    <location>
        <begin position="155"/>
        <end position="168"/>
    </location>
</feature>
<accession>A0ABV4WSE8</accession>
<keyword evidence="2" id="KW-0472">Membrane</keyword>
<name>A0ABV4WSE8_9CYAN</name>
<reference evidence="3 4" key="1">
    <citation type="submission" date="2024-09" db="EMBL/GenBank/DDBJ databases">
        <title>Floridaenema gen nov. (Aerosakkonemataceae, Aerosakkonematales ord. nov., Cyanobacteria) from benthic tropical and subtropical fresh waters, with the description of four new species.</title>
        <authorList>
            <person name="Moretto J.A."/>
            <person name="Berthold D.E."/>
            <person name="Lefler F.W."/>
            <person name="Huang I.-S."/>
            <person name="Laughinghouse H. IV."/>
        </authorList>
    </citation>
    <scope>NUCLEOTIDE SEQUENCE [LARGE SCALE GENOMIC DNA]</scope>
    <source>
        <strain evidence="3 4">BLCC-F167</strain>
    </source>
</reference>
<evidence type="ECO:0000256" key="1">
    <source>
        <dbReference type="SAM" id="MobiDB-lite"/>
    </source>
</evidence>
<feature type="compositionally biased region" description="Polar residues" evidence="1">
    <location>
        <begin position="143"/>
        <end position="154"/>
    </location>
</feature>
<dbReference type="PRINTS" id="PR01217">
    <property type="entry name" value="PRICHEXTENSN"/>
</dbReference>
<feature type="region of interest" description="Disordered" evidence="1">
    <location>
        <begin position="1"/>
        <end position="64"/>
    </location>
</feature>
<feature type="compositionally biased region" description="Low complexity" evidence="1">
    <location>
        <begin position="1"/>
        <end position="12"/>
    </location>
</feature>
<feature type="transmembrane region" description="Helical" evidence="2">
    <location>
        <begin position="111"/>
        <end position="132"/>
    </location>
</feature>
<feature type="compositionally biased region" description="Pro residues" evidence="1">
    <location>
        <begin position="219"/>
        <end position="239"/>
    </location>
</feature>
<feature type="compositionally biased region" description="Polar residues" evidence="1">
    <location>
        <begin position="196"/>
        <end position="217"/>
    </location>
</feature>
<protein>
    <submittedName>
        <fullName evidence="3">Uncharacterized protein</fullName>
    </submittedName>
</protein>